<gene>
    <name evidence="7" type="ORF">ACFQSB_12620</name>
</gene>
<protein>
    <submittedName>
        <fullName evidence="7">TauD/TfdA family dioxygenase</fullName>
    </submittedName>
</protein>
<accession>A0ABW2P7B4</accession>
<comment type="caution">
    <text evidence="7">The sequence shown here is derived from an EMBL/GenBank/DDBJ whole genome shotgun (WGS) entry which is preliminary data.</text>
</comment>
<dbReference type="Gene3D" id="3.60.130.10">
    <property type="entry name" value="Clavaminate synthase-like"/>
    <property type="match status" value="1"/>
</dbReference>
<keyword evidence="8" id="KW-1185">Reference proteome</keyword>
<comment type="cofactor">
    <cofactor evidence="1">
        <name>Fe(2+)</name>
        <dbReference type="ChEBI" id="CHEBI:29033"/>
    </cofactor>
</comment>
<dbReference type="SUPFAM" id="SSF51197">
    <property type="entry name" value="Clavaminate synthase-like"/>
    <property type="match status" value="1"/>
</dbReference>
<dbReference type="Pfam" id="PF02668">
    <property type="entry name" value="TauD"/>
    <property type="match status" value="1"/>
</dbReference>
<evidence type="ECO:0000256" key="1">
    <source>
        <dbReference type="ARBA" id="ARBA00001954"/>
    </source>
</evidence>
<sequence>MTTETTGLTALSESAPTRAPRRRAIRLSELDLVTIDTEGGLSVLVRPRVPGVDLARWLKDNHERVERLLGERGAIRFQGFDVTTAAAFESVSSALSPELLNYVYGSTPRSREKGGVYTSTEYPPDQTIPQHNEMAYSTRWPMKLWFYCQYPAAAGGETPLADSRRVLRRIDPALRARFAERGVRYVRNYGGGLDLSWQRAFETDDREEAERTFRDLGISYEWFDGGRLRTWQVCQAVVSHPVTGEAAWFNQAHLFHPSSLPAEVRESLLASSGEEDLPRNALYGDGTPIEESALEEVRAAFAAETVAEPWSAGEVLLIDNVLMSHGRRPYEGPRKVLVAMTDPNPVPGSPAAGGEHEESK</sequence>
<keyword evidence="2" id="KW-0560">Oxidoreductase</keyword>
<dbReference type="PANTHER" id="PTHR10696">
    <property type="entry name" value="GAMMA-BUTYROBETAINE HYDROXYLASE-RELATED"/>
    <property type="match status" value="1"/>
</dbReference>
<evidence type="ECO:0000256" key="5">
    <source>
        <dbReference type="SAM" id="MobiDB-lite"/>
    </source>
</evidence>
<evidence type="ECO:0000259" key="6">
    <source>
        <dbReference type="Pfam" id="PF02668"/>
    </source>
</evidence>
<evidence type="ECO:0000256" key="2">
    <source>
        <dbReference type="ARBA" id="ARBA00023002"/>
    </source>
</evidence>
<evidence type="ECO:0000256" key="3">
    <source>
        <dbReference type="ARBA" id="ARBA00023004"/>
    </source>
</evidence>
<dbReference type="GO" id="GO:0051213">
    <property type="term" value="F:dioxygenase activity"/>
    <property type="evidence" value="ECO:0007669"/>
    <property type="project" value="UniProtKB-KW"/>
</dbReference>
<organism evidence="7 8">
    <name type="scientific">Sphaerisporangium rhizosphaerae</name>
    <dbReference type="NCBI Taxonomy" id="2269375"/>
    <lineage>
        <taxon>Bacteria</taxon>
        <taxon>Bacillati</taxon>
        <taxon>Actinomycetota</taxon>
        <taxon>Actinomycetes</taxon>
        <taxon>Streptosporangiales</taxon>
        <taxon>Streptosporangiaceae</taxon>
        <taxon>Sphaerisporangium</taxon>
    </lineage>
</organism>
<dbReference type="EMBL" id="JBHTCG010000007">
    <property type="protein sequence ID" value="MFC7383056.1"/>
    <property type="molecule type" value="Genomic_DNA"/>
</dbReference>
<evidence type="ECO:0000256" key="4">
    <source>
        <dbReference type="ARBA" id="ARBA00023194"/>
    </source>
</evidence>
<keyword evidence="4" id="KW-0045">Antibiotic biosynthesis</keyword>
<keyword evidence="7" id="KW-0223">Dioxygenase</keyword>
<keyword evidence="3" id="KW-0408">Iron</keyword>
<reference evidence="8" key="1">
    <citation type="journal article" date="2019" name="Int. J. Syst. Evol. Microbiol.">
        <title>The Global Catalogue of Microorganisms (GCM) 10K type strain sequencing project: providing services to taxonomists for standard genome sequencing and annotation.</title>
        <authorList>
            <consortium name="The Broad Institute Genomics Platform"/>
            <consortium name="The Broad Institute Genome Sequencing Center for Infectious Disease"/>
            <person name="Wu L."/>
            <person name="Ma J."/>
        </authorList>
    </citation>
    <scope>NUCLEOTIDE SEQUENCE [LARGE SCALE GENOMIC DNA]</scope>
    <source>
        <strain evidence="8">CECT 7649</strain>
    </source>
</reference>
<dbReference type="PANTHER" id="PTHR10696:SF56">
    <property type="entry name" value="TAUD_TFDA-LIKE DOMAIN-CONTAINING PROTEIN"/>
    <property type="match status" value="1"/>
</dbReference>
<evidence type="ECO:0000313" key="8">
    <source>
        <dbReference type="Proteomes" id="UP001596496"/>
    </source>
</evidence>
<dbReference type="Proteomes" id="UP001596496">
    <property type="component" value="Unassembled WGS sequence"/>
</dbReference>
<feature type="region of interest" description="Disordered" evidence="5">
    <location>
        <begin position="338"/>
        <end position="360"/>
    </location>
</feature>
<feature type="domain" description="TauD/TfdA-like" evidence="6">
    <location>
        <begin position="49"/>
        <end position="339"/>
    </location>
</feature>
<dbReference type="RefSeq" id="WP_380826453.1">
    <property type="nucleotide sequence ID" value="NZ_JBHTCG010000007.1"/>
</dbReference>
<proteinExistence type="predicted"/>
<dbReference type="InterPro" id="IPR050411">
    <property type="entry name" value="AlphaKG_dependent_hydroxylases"/>
</dbReference>
<dbReference type="InterPro" id="IPR042098">
    <property type="entry name" value="TauD-like_sf"/>
</dbReference>
<evidence type="ECO:0000313" key="7">
    <source>
        <dbReference type="EMBL" id="MFC7383056.1"/>
    </source>
</evidence>
<name>A0ABW2P7B4_9ACTN</name>
<dbReference type="InterPro" id="IPR003819">
    <property type="entry name" value="TauD/TfdA-like"/>
</dbReference>